<dbReference type="GO" id="GO:0005886">
    <property type="term" value="C:plasma membrane"/>
    <property type="evidence" value="ECO:0007669"/>
    <property type="project" value="UniProtKB-SubCell"/>
</dbReference>
<evidence type="ECO:0000313" key="15">
    <source>
        <dbReference type="Proteomes" id="UP000230161"/>
    </source>
</evidence>
<keyword evidence="3" id="KW-1003">Cell membrane</keyword>
<keyword evidence="7 12" id="KW-0472">Membrane</keyword>
<comment type="caution">
    <text evidence="14">The sequence shown here is derived from an EMBL/GenBank/DDBJ whole genome shotgun (WGS) entry which is preliminary data.</text>
</comment>
<feature type="transmembrane region" description="Helical" evidence="12">
    <location>
        <begin position="130"/>
        <end position="153"/>
    </location>
</feature>
<evidence type="ECO:0000256" key="4">
    <source>
        <dbReference type="ARBA" id="ARBA00022692"/>
    </source>
</evidence>
<dbReference type="GO" id="GO:0006417">
    <property type="term" value="P:regulation of translation"/>
    <property type="evidence" value="ECO:0007669"/>
    <property type="project" value="TreeGrafter"/>
</dbReference>
<feature type="region of interest" description="Disordered" evidence="11">
    <location>
        <begin position="1"/>
        <end position="43"/>
    </location>
</feature>
<dbReference type="AlphaFoldDB" id="A0A2M9BWY0"/>
<keyword evidence="8" id="KW-0804">Transcription</keyword>
<protein>
    <recommendedName>
        <fullName evidence="10">Regulator of SigK</fullName>
    </recommendedName>
    <alternativeName>
        <fullName evidence="9">Sigma-K anti-sigma factor RskA</fullName>
    </alternativeName>
</protein>
<keyword evidence="4 12" id="KW-0812">Transmembrane</keyword>
<feature type="compositionally biased region" description="Low complexity" evidence="11">
    <location>
        <begin position="18"/>
        <end position="29"/>
    </location>
</feature>
<evidence type="ECO:0000256" key="11">
    <source>
        <dbReference type="SAM" id="MobiDB-lite"/>
    </source>
</evidence>
<evidence type="ECO:0000256" key="9">
    <source>
        <dbReference type="ARBA" id="ARBA00029829"/>
    </source>
</evidence>
<dbReference type="OrthoDB" id="153510at2"/>
<dbReference type="Pfam" id="PF10099">
    <property type="entry name" value="RskA_C"/>
    <property type="match status" value="1"/>
</dbReference>
<evidence type="ECO:0000256" key="7">
    <source>
        <dbReference type="ARBA" id="ARBA00023136"/>
    </source>
</evidence>
<comment type="subcellular location">
    <subcellularLocation>
        <location evidence="2">Cell membrane</location>
    </subcellularLocation>
    <subcellularLocation>
        <location evidence="1">Membrane</location>
        <topology evidence="1">Single-pass membrane protein</topology>
    </subcellularLocation>
</comment>
<evidence type="ECO:0000259" key="13">
    <source>
        <dbReference type="Pfam" id="PF10099"/>
    </source>
</evidence>
<organism evidence="14 15">
    <name type="scientific">Compostimonas suwonensis</name>
    <dbReference type="NCBI Taxonomy" id="1048394"/>
    <lineage>
        <taxon>Bacteria</taxon>
        <taxon>Bacillati</taxon>
        <taxon>Actinomycetota</taxon>
        <taxon>Actinomycetes</taxon>
        <taxon>Micrococcales</taxon>
        <taxon>Microbacteriaceae</taxon>
        <taxon>Compostimonas</taxon>
    </lineage>
</organism>
<dbReference type="GO" id="GO:0016989">
    <property type="term" value="F:sigma factor antagonist activity"/>
    <property type="evidence" value="ECO:0007669"/>
    <property type="project" value="TreeGrafter"/>
</dbReference>
<dbReference type="RefSeq" id="WP_100344993.1">
    <property type="nucleotide sequence ID" value="NZ_PGFB01000003.1"/>
</dbReference>
<dbReference type="PANTHER" id="PTHR37461:SF1">
    <property type="entry name" value="ANTI-SIGMA-K FACTOR RSKA"/>
    <property type="match status" value="1"/>
</dbReference>
<name>A0A2M9BWY0_9MICO</name>
<dbReference type="InterPro" id="IPR018764">
    <property type="entry name" value="RskA_C"/>
</dbReference>
<dbReference type="Proteomes" id="UP000230161">
    <property type="component" value="Unassembled WGS sequence"/>
</dbReference>
<evidence type="ECO:0000256" key="6">
    <source>
        <dbReference type="ARBA" id="ARBA00023015"/>
    </source>
</evidence>
<gene>
    <name evidence="14" type="ORF">CLV54_2239</name>
</gene>
<feature type="region of interest" description="Disordered" evidence="11">
    <location>
        <begin position="97"/>
        <end position="117"/>
    </location>
</feature>
<dbReference type="EMBL" id="PGFB01000003">
    <property type="protein sequence ID" value="PJJ62435.1"/>
    <property type="molecule type" value="Genomic_DNA"/>
</dbReference>
<evidence type="ECO:0000256" key="12">
    <source>
        <dbReference type="SAM" id="Phobius"/>
    </source>
</evidence>
<dbReference type="Gene3D" id="1.10.10.1320">
    <property type="entry name" value="Anti-sigma factor, zinc-finger domain"/>
    <property type="match status" value="1"/>
</dbReference>
<evidence type="ECO:0000313" key="14">
    <source>
        <dbReference type="EMBL" id="PJJ62435.1"/>
    </source>
</evidence>
<evidence type="ECO:0000256" key="1">
    <source>
        <dbReference type="ARBA" id="ARBA00004167"/>
    </source>
</evidence>
<evidence type="ECO:0000256" key="10">
    <source>
        <dbReference type="ARBA" id="ARBA00030803"/>
    </source>
</evidence>
<feature type="compositionally biased region" description="Low complexity" evidence="11">
    <location>
        <begin position="103"/>
        <end position="116"/>
    </location>
</feature>
<dbReference type="InterPro" id="IPR041916">
    <property type="entry name" value="Anti_sigma_zinc_sf"/>
</dbReference>
<dbReference type="InterPro" id="IPR051474">
    <property type="entry name" value="Anti-sigma-K/W_factor"/>
</dbReference>
<evidence type="ECO:0000256" key="8">
    <source>
        <dbReference type="ARBA" id="ARBA00023163"/>
    </source>
</evidence>
<feature type="compositionally biased region" description="Acidic residues" evidence="11">
    <location>
        <begin position="1"/>
        <end position="10"/>
    </location>
</feature>
<keyword evidence="15" id="KW-1185">Reference proteome</keyword>
<evidence type="ECO:0000256" key="5">
    <source>
        <dbReference type="ARBA" id="ARBA00022989"/>
    </source>
</evidence>
<keyword evidence="5 12" id="KW-1133">Transmembrane helix</keyword>
<dbReference type="PANTHER" id="PTHR37461">
    <property type="entry name" value="ANTI-SIGMA-K FACTOR RSKA"/>
    <property type="match status" value="1"/>
</dbReference>
<feature type="domain" description="Anti-sigma K factor RskA C-terminal" evidence="13">
    <location>
        <begin position="134"/>
        <end position="275"/>
    </location>
</feature>
<reference evidence="14 15" key="1">
    <citation type="submission" date="2017-11" db="EMBL/GenBank/DDBJ databases">
        <title>Genomic Encyclopedia of Archaeal and Bacterial Type Strains, Phase II (KMG-II): From Individual Species to Whole Genera.</title>
        <authorList>
            <person name="Goeker M."/>
        </authorList>
    </citation>
    <scope>NUCLEOTIDE SEQUENCE [LARGE SCALE GENOMIC DNA]</scope>
    <source>
        <strain evidence="14 15">DSM 25625</strain>
    </source>
</reference>
<proteinExistence type="predicted"/>
<evidence type="ECO:0000256" key="3">
    <source>
        <dbReference type="ARBA" id="ARBA00022475"/>
    </source>
</evidence>
<keyword evidence="6" id="KW-0805">Transcription regulation</keyword>
<sequence length="281" mass="27890">MTGERDDDERAAEREPRLASGAHALGALSPDEAAEFERAAAQAPEVRAEADELAETAALLGFAAEPARPSAGMKLDLMAAIASTPQDAAPDVVRAVTGEREQPPAAAGPSAAPAGSAEHRARTRWFARPLGIAVAAAAAIALFVGGSLVGSALNAANQTTPADQAAAALAEIAAAPDSQRASASVDGGGTATLVWSNELGRSAVLVDGLPSLPSGKAYEAWYIDASGAAASAGTFTAAGDGTTWHVLDGTMSAGDAVGVTVEPAGGSEQPTTDPILVMQSA</sequence>
<accession>A0A2M9BWY0</accession>
<evidence type="ECO:0000256" key="2">
    <source>
        <dbReference type="ARBA" id="ARBA00004236"/>
    </source>
</evidence>